<organism evidence="3 4">
    <name type="scientific">Sphingobium lactosutens DS20</name>
    <dbReference type="NCBI Taxonomy" id="1331060"/>
    <lineage>
        <taxon>Bacteria</taxon>
        <taxon>Pseudomonadati</taxon>
        <taxon>Pseudomonadota</taxon>
        <taxon>Alphaproteobacteria</taxon>
        <taxon>Sphingomonadales</taxon>
        <taxon>Sphingomonadaceae</taxon>
        <taxon>Sphingobium</taxon>
    </lineage>
</organism>
<dbReference type="EMBL" id="ATDP01000092">
    <property type="protein sequence ID" value="EQB14054.1"/>
    <property type="molecule type" value="Genomic_DNA"/>
</dbReference>
<evidence type="ECO:0000259" key="2">
    <source>
        <dbReference type="Pfam" id="PF19112"/>
    </source>
</evidence>
<dbReference type="GO" id="GO:0016491">
    <property type="term" value="F:oxidoreductase activity"/>
    <property type="evidence" value="ECO:0007669"/>
    <property type="project" value="UniProtKB-KW"/>
</dbReference>
<reference evidence="3 4" key="1">
    <citation type="journal article" date="2013" name="Genome Announc.">
        <title>Draft Genome Sequence of Sphingobium lactosutens Strain DS20T, Isolated from a Hexachlorocyclohexane Dumpsite.</title>
        <authorList>
            <person name="Kumar R."/>
            <person name="Dwivedi V."/>
            <person name="Negi V."/>
            <person name="Khurana J.P."/>
            <person name="Lal R."/>
        </authorList>
    </citation>
    <scope>NUCLEOTIDE SEQUENCE [LARGE SCALE GENOMIC DNA]</scope>
    <source>
        <strain evidence="3 4">DS20</strain>
    </source>
</reference>
<proteinExistence type="predicted"/>
<dbReference type="Pfam" id="PF19112">
    <property type="entry name" value="VanA_C"/>
    <property type="match status" value="1"/>
</dbReference>
<dbReference type="Proteomes" id="UP000015531">
    <property type="component" value="Unassembled WGS sequence"/>
</dbReference>
<name>T0IWG5_9SPHN</name>
<accession>T0IWG5</accession>
<feature type="domain" description="Vanillate O-demethylase oxygenase-like C-terminal catalytic" evidence="2">
    <location>
        <begin position="3"/>
        <end position="194"/>
    </location>
</feature>
<evidence type="ECO:0000313" key="3">
    <source>
        <dbReference type="EMBL" id="EQB14054.1"/>
    </source>
</evidence>
<gene>
    <name evidence="3" type="ORF">RLDS_14095</name>
</gene>
<evidence type="ECO:0000256" key="1">
    <source>
        <dbReference type="ARBA" id="ARBA00023002"/>
    </source>
</evidence>
<keyword evidence="1" id="KW-0560">Oxidoreductase</keyword>
<dbReference type="eggNOG" id="COG4638">
    <property type="taxonomic scope" value="Bacteria"/>
</dbReference>
<dbReference type="InterPro" id="IPR044043">
    <property type="entry name" value="VanA_C_cat"/>
</dbReference>
<dbReference type="PATRIC" id="fig|1331060.3.peg.2691"/>
<protein>
    <recommendedName>
        <fullName evidence="2">Vanillate O-demethylase oxygenase-like C-terminal catalytic domain-containing protein</fullName>
    </recommendedName>
</protein>
<comment type="caution">
    <text evidence="3">The sequence shown here is derived from an EMBL/GenBank/DDBJ whole genome shotgun (WGS) entry which is preliminary data.</text>
</comment>
<dbReference type="Gene3D" id="3.90.380.10">
    <property type="entry name" value="Naphthalene 1,2-dioxygenase Alpha Subunit, Chain A, domain 1"/>
    <property type="match status" value="1"/>
</dbReference>
<sequence>MYVKANYLGLHENLMDLTHFLFTHGKWNIVKPEHILDRPVLKEQDDMIVQEEVHENAEPPAERMEKLGMTGPFTMFVSQTVKIPGLHQGLTRTTDNSNPPKQDVQHIIHILTPETANTMHYLWAIAYDAVLHDDTFANTMQQVGAAVFEEDKVVLEDIEEVYRRDHRPDFREKIIRTDKGGIQLLRMFSRMAAAEQESALVP</sequence>
<keyword evidence="4" id="KW-1185">Reference proteome</keyword>
<dbReference type="AlphaFoldDB" id="T0IWG5"/>
<evidence type="ECO:0000313" key="4">
    <source>
        <dbReference type="Proteomes" id="UP000015531"/>
    </source>
</evidence>
<dbReference type="SUPFAM" id="SSF55961">
    <property type="entry name" value="Bet v1-like"/>
    <property type="match status" value="1"/>
</dbReference>